<dbReference type="InterPro" id="IPR000073">
    <property type="entry name" value="AB_hydrolase_1"/>
</dbReference>
<reference evidence="2" key="1">
    <citation type="submission" date="2008-06" db="EMBL/GenBank/DDBJ databases">
        <title>Complete sequence of Chlorobium phaeobacteroides BS1.</title>
        <authorList>
            <consortium name="US DOE Joint Genome Institute"/>
            <person name="Lucas S."/>
            <person name="Copeland A."/>
            <person name="Lapidus A."/>
            <person name="Glavina del Rio T."/>
            <person name="Dalin E."/>
            <person name="Tice H."/>
            <person name="Bruce D."/>
            <person name="Goodwin L."/>
            <person name="Pitluck S."/>
            <person name="Schmutz J."/>
            <person name="Larimer F."/>
            <person name="Land M."/>
            <person name="Hauser L."/>
            <person name="Kyrpides N."/>
            <person name="Ovchinnikova G."/>
            <person name="Li T."/>
            <person name="Liu Z."/>
            <person name="Zhao F."/>
            <person name="Overmann J."/>
            <person name="Bryant D.A."/>
            <person name="Richardson P."/>
        </authorList>
    </citation>
    <scope>NUCLEOTIDE SEQUENCE [LARGE SCALE GENOMIC DNA]</scope>
    <source>
        <strain evidence="2">BS1</strain>
    </source>
</reference>
<dbReference type="PRINTS" id="PR00111">
    <property type="entry name" value="ABHYDROLASE"/>
</dbReference>
<dbReference type="ESTHER" id="9chlb-q4ap29">
    <property type="family name" value="AlphaBeta_hydrolase"/>
</dbReference>
<dbReference type="AlphaFoldDB" id="B3EL18"/>
<keyword evidence="2" id="KW-0378">Hydrolase</keyword>
<dbReference type="EMBL" id="CP001101">
    <property type="protein sequence ID" value="ACE03245.1"/>
    <property type="molecule type" value="Genomic_DNA"/>
</dbReference>
<dbReference type="GO" id="GO:0016787">
    <property type="term" value="F:hydrolase activity"/>
    <property type="evidence" value="ECO:0007669"/>
    <property type="project" value="UniProtKB-KW"/>
</dbReference>
<evidence type="ECO:0000259" key="1">
    <source>
        <dbReference type="Pfam" id="PF00561"/>
    </source>
</evidence>
<proteinExistence type="predicted"/>
<accession>B3EL18</accession>
<protein>
    <submittedName>
        <fullName evidence="2">Alpha/beta hydrolase fold</fullName>
    </submittedName>
</protein>
<dbReference type="SUPFAM" id="SSF53474">
    <property type="entry name" value="alpha/beta-Hydrolases"/>
    <property type="match status" value="1"/>
</dbReference>
<dbReference type="OrthoDB" id="2247630at2"/>
<dbReference type="eggNOG" id="COG2267">
    <property type="taxonomic scope" value="Bacteria"/>
</dbReference>
<dbReference type="HOGENOM" id="CLU_020336_13_9_10"/>
<organism evidence="2">
    <name type="scientific">Chlorobium phaeobacteroides (strain BS1)</name>
    <dbReference type="NCBI Taxonomy" id="331678"/>
    <lineage>
        <taxon>Bacteria</taxon>
        <taxon>Pseudomonadati</taxon>
        <taxon>Chlorobiota</taxon>
        <taxon>Chlorobiia</taxon>
        <taxon>Chlorobiales</taxon>
        <taxon>Chlorobiaceae</taxon>
        <taxon>Chlorobium/Pelodictyon group</taxon>
        <taxon>Chlorobium</taxon>
    </lineage>
</organism>
<dbReference type="InterPro" id="IPR029058">
    <property type="entry name" value="AB_hydrolase_fold"/>
</dbReference>
<dbReference type="PANTHER" id="PTHR43433:SF5">
    <property type="entry name" value="AB HYDROLASE-1 DOMAIN-CONTAINING PROTEIN"/>
    <property type="match status" value="1"/>
</dbReference>
<dbReference type="PANTHER" id="PTHR43433">
    <property type="entry name" value="HYDROLASE, ALPHA/BETA FOLD FAMILY PROTEIN"/>
    <property type="match status" value="1"/>
</dbReference>
<name>B3EL18_CHLPB</name>
<dbReference type="Gene3D" id="3.40.50.1820">
    <property type="entry name" value="alpha/beta hydrolase"/>
    <property type="match status" value="1"/>
</dbReference>
<feature type="domain" description="AB hydrolase-1" evidence="1">
    <location>
        <begin position="26"/>
        <end position="269"/>
    </location>
</feature>
<dbReference type="STRING" id="331678.Cphamn1_0276"/>
<evidence type="ECO:0000313" key="2">
    <source>
        <dbReference type="EMBL" id="ACE03245.1"/>
    </source>
</evidence>
<dbReference type="InterPro" id="IPR050471">
    <property type="entry name" value="AB_hydrolase"/>
</dbReference>
<gene>
    <name evidence="2" type="ordered locus">Cphamn1_0276</name>
</gene>
<sequence>MSYLSTGRCRLYFEDTVENEGDESEAVVFFNGWSISSRYWRPLIDVLAPQYRCVTFDQSGTGRTEIKHPKPSFTVEGLADEAAELLDRLALLGEKKLHIVGHSMGGMIAAEICNRYQQSLISVAIINCGIFDDELLKSFHHFLVGGMIDLSMLIKGIFRYEPFKSLFINRAIARPIDSVYRDIFVEDFAASDSQASTAVGKFTIDPSTIARYTQEAVNIGAPLLCIAGMEDHTIPPEGMITLYDRRIERGLAPTELVTFDNAGHLPMLEVLPEFSAVLERHLLSAKHYWESS</sequence>
<dbReference type="KEGG" id="cpb:Cphamn1_0276"/>
<dbReference type="Pfam" id="PF00561">
    <property type="entry name" value="Abhydrolase_1"/>
    <property type="match status" value="1"/>
</dbReference>